<dbReference type="RefSeq" id="WP_084276341.1">
    <property type="nucleotide sequence ID" value="NZ_AP026671.1"/>
</dbReference>
<feature type="domain" description="CN hydrolase" evidence="2">
    <location>
        <begin position="1"/>
        <end position="244"/>
    </location>
</feature>
<dbReference type="Proteomes" id="UP000192602">
    <property type="component" value="Unassembled WGS sequence"/>
</dbReference>
<dbReference type="STRING" id="1069081.SAMN05660197_1810"/>
<dbReference type="PROSITE" id="PS50263">
    <property type="entry name" value="CN_HYDROLASE"/>
    <property type="match status" value="1"/>
</dbReference>
<evidence type="ECO:0000313" key="4">
    <source>
        <dbReference type="Proteomes" id="UP000192602"/>
    </source>
</evidence>
<proteinExistence type="predicted"/>
<evidence type="ECO:0000313" key="3">
    <source>
        <dbReference type="EMBL" id="SMC09984.1"/>
    </source>
</evidence>
<sequence length="266" mass="30632">MNIAALQISSLGLSPNRLDYYCRTAATKNVKVLLLPEYVLNPFFGELQEIPKNMLLQQTQTHLDILKDLSLKYDLVIVAPVIRGYKGSLYKSIALVRSGKTHYYNQQILINYPHWNEERFFDNPIQKLEAPLVFRIKGIKFGILPGFEIHFASLWNALAKKDVDVVLVPSASTFGSTQRWREILQSMAFMYNFYIIRANRIGEYKDKDGNIWDFYGDSMSIDPGGKILVNLGKKEEFLVEHIDKKIVKEAKKSWGFRHALKKRGAL</sequence>
<dbReference type="PANTHER" id="PTHR43674:SF2">
    <property type="entry name" value="BETA-UREIDOPROPIONASE"/>
    <property type="match status" value="1"/>
</dbReference>
<dbReference type="Gene3D" id="3.60.110.10">
    <property type="entry name" value="Carbon-nitrogen hydrolase"/>
    <property type="match status" value="1"/>
</dbReference>
<dbReference type="GO" id="GO:0033388">
    <property type="term" value="P:putrescine biosynthetic process from arginine"/>
    <property type="evidence" value="ECO:0007669"/>
    <property type="project" value="TreeGrafter"/>
</dbReference>
<protein>
    <submittedName>
        <fullName evidence="3">Predicted amidohydrolase</fullName>
    </submittedName>
</protein>
<dbReference type="EMBL" id="FWWZ01000001">
    <property type="protein sequence ID" value="SMC09984.1"/>
    <property type="molecule type" value="Genomic_DNA"/>
</dbReference>
<keyword evidence="1 3" id="KW-0378">Hydrolase</keyword>
<dbReference type="SUPFAM" id="SSF56317">
    <property type="entry name" value="Carbon-nitrogen hydrolase"/>
    <property type="match status" value="1"/>
</dbReference>
<accession>A0A1W1WUI2</accession>
<evidence type="ECO:0000259" key="2">
    <source>
        <dbReference type="PROSITE" id="PS50263"/>
    </source>
</evidence>
<dbReference type="GO" id="GO:0050126">
    <property type="term" value="F:N-carbamoylputrescine amidase activity"/>
    <property type="evidence" value="ECO:0007669"/>
    <property type="project" value="TreeGrafter"/>
</dbReference>
<name>A0A1W1WUI2_9BACT</name>
<dbReference type="InterPro" id="IPR050345">
    <property type="entry name" value="Aliph_Amidase/BUP"/>
</dbReference>
<dbReference type="Pfam" id="PF00795">
    <property type="entry name" value="CN_hydrolase"/>
    <property type="match status" value="1"/>
</dbReference>
<dbReference type="CDD" id="cd07197">
    <property type="entry name" value="nitrilase"/>
    <property type="match status" value="1"/>
</dbReference>
<gene>
    <name evidence="3" type="ORF">SAMN05660197_1810</name>
</gene>
<evidence type="ECO:0000256" key="1">
    <source>
        <dbReference type="ARBA" id="ARBA00022801"/>
    </source>
</evidence>
<dbReference type="PANTHER" id="PTHR43674">
    <property type="entry name" value="NITRILASE C965.09-RELATED"/>
    <property type="match status" value="1"/>
</dbReference>
<dbReference type="InterPro" id="IPR003010">
    <property type="entry name" value="C-N_Hydrolase"/>
</dbReference>
<dbReference type="OrthoDB" id="5357560at2"/>
<dbReference type="InterPro" id="IPR036526">
    <property type="entry name" value="C-N_Hydrolase_sf"/>
</dbReference>
<organism evidence="3 4">
    <name type="scientific">Nitratiruptor tergarcus DSM 16512</name>
    <dbReference type="NCBI Taxonomy" id="1069081"/>
    <lineage>
        <taxon>Bacteria</taxon>
        <taxon>Pseudomonadati</taxon>
        <taxon>Campylobacterota</taxon>
        <taxon>Epsilonproteobacteria</taxon>
        <taxon>Nautiliales</taxon>
        <taxon>Nitratiruptoraceae</taxon>
        <taxon>Nitratiruptor</taxon>
    </lineage>
</organism>
<reference evidence="4" key="1">
    <citation type="submission" date="2017-04" db="EMBL/GenBank/DDBJ databases">
        <authorList>
            <person name="Varghese N."/>
            <person name="Submissions S."/>
        </authorList>
    </citation>
    <scope>NUCLEOTIDE SEQUENCE [LARGE SCALE GENOMIC DNA]</scope>
    <source>
        <strain evidence="4">DSM 16512</strain>
    </source>
</reference>
<dbReference type="AlphaFoldDB" id="A0A1W1WUI2"/>
<keyword evidence="4" id="KW-1185">Reference proteome</keyword>